<evidence type="ECO:0000313" key="1">
    <source>
        <dbReference type="Proteomes" id="UP000887540"/>
    </source>
</evidence>
<keyword evidence="1" id="KW-1185">Reference proteome</keyword>
<dbReference type="WBParaSite" id="ACRNAN_scaffold17973.g23767.t1">
    <property type="protein sequence ID" value="ACRNAN_scaffold17973.g23767.t1"/>
    <property type="gene ID" value="ACRNAN_scaffold17973.g23767"/>
</dbReference>
<dbReference type="Proteomes" id="UP000887540">
    <property type="component" value="Unplaced"/>
</dbReference>
<protein>
    <submittedName>
        <fullName evidence="2">Uncharacterized protein</fullName>
    </submittedName>
</protein>
<sequence>MSQKFQIVSINTIFMNGNLRTNVRRIFLLLM</sequence>
<name>A0A914D2I6_9BILA</name>
<dbReference type="AlphaFoldDB" id="A0A914D2I6"/>
<accession>A0A914D2I6</accession>
<evidence type="ECO:0000313" key="2">
    <source>
        <dbReference type="WBParaSite" id="ACRNAN_scaffold17973.g23767.t1"/>
    </source>
</evidence>
<proteinExistence type="predicted"/>
<organism evidence="1 2">
    <name type="scientific">Acrobeloides nanus</name>
    <dbReference type="NCBI Taxonomy" id="290746"/>
    <lineage>
        <taxon>Eukaryota</taxon>
        <taxon>Metazoa</taxon>
        <taxon>Ecdysozoa</taxon>
        <taxon>Nematoda</taxon>
        <taxon>Chromadorea</taxon>
        <taxon>Rhabditida</taxon>
        <taxon>Tylenchina</taxon>
        <taxon>Cephalobomorpha</taxon>
        <taxon>Cephaloboidea</taxon>
        <taxon>Cephalobidae</taxon>
        <taxon>Acrobeloides</taxon>
    </lineage>
</organism>
<reference evidence="2" key="1">
    <citation type="submission" date="2022-11" db="UniProtKB">
        <authorList>
            <consortium name="WormBaseParasite"/>
        </authorList>
    </citation>
    <scope>IDENTIFICATION</scope>
</reference>